<reference evidence="1 2" key="1">
    <citation type="journal article" date="2024" name="G3 (Bethesda)">
        <title>Genome assembly of Hibiscus sabdariffa L. provides insights into metabolisms of medicinal natural products.</title>
        <authorList>
            <person name="Kim T."/>
        </authorList>
    </citation>
    <scope>NUCLEOTIDE SEQUENCE [LARGE SCALE GENOMIC DNA]</scope>
    <source>
        <strain evidence="1">TK-2024</strain>
        <tissue evidence="1">Old leaves</tissue>
    </source>
</reference>
<proteinExistence type="predicted"/>
<name>A0ABR2TCP8_9ROSI</name>
<dbReference type="Proteomes" id="UP001396334">
    <property type="component" value="Unassembled WGS sequence"/>
</dbReference>
<protein>
    <submittedName>
        <fullName evidence="1">Uncharacterized protein</fullName>
    </submittedName>
</protein>
<comment type="caution">
    <text evidence="1">The sequence shown here is derived from an EMBL/GenBank/DDBJ whole genome shotgun (WGS) entry which is preliminary data.</text>
</comment>
<evidence type="ECO:0000313" key="2">
    <source>
        <dbReference type="Proteomes" id="UP001396334"/>
    </source>
</evidence>
<dbReference type="EMBL" id="JBBPBN010000006">
    <property type="protein sequence ID" value="KAK9035106.1"/>
    <property type="molecule type" value="Genomic_DNA"/>
</dbReference>
<keyword evidence="2" id="KW-1185">Reference proteome</keyword>
<accession>A0ABR2TCP8</accession>
<evidence type="ECO:0000313" key="1">
    <source>
        <dbReference type="EMBL" id="KAK9035106.1"/>
    </source>
</evidence>
<gene>
    <name evidence="1" type="ORF">V6N11_077156</name>
</gene>
<sequence length="120" mass="12317">MGLEQLSPVLGAGLGLGEGPMATGSIGPSWVSPLMVMGSSATWFGSDHLPGCPVRWLGCGSLEVRAVVRWDFSLVPSPVAMGSVNGGLWLLWALGENGDERTLGSGLMQGMDSCDGGLVN</sequence>
<organism evidence="1 2">
    <name type="scientific">Hibiscus sabdariffa</name>
    <name type="common">roselle</name>
    <dbReference type="NCBI Taxonomy" id="183260"/>
    <lineage>
        <taxon>Eukaryota</taxon>
        <taxon>Viridiplantae</taxon>
        <taxon>Streptophyta</taxon>
        <taxon>Embryophyta</taxon>
        <taxon>Tracheophyta</taxon>
        <taxon>Spermatophyta</taxon>
        <taxon>Magnoliopsida</taxon>
        <taxon>eudicotyledons</taxon>
        <taxon>Gunneridae</taxon>
        <taxon>Pentapetalae</taxon>
        <taxon>rosids</taxon>
        <taxon>malvids</taxon>
        <taxon>Malvales</taxon>
        <taxon>Malvaceae</taxon>
        <taxon>Malvoideae</taxon>
        <taxon>Hibiscus</taxon>
    </lineage>
</organism>